<reference evidence="1 2" key="1">
    <citation type="submission" date="2017-05" db="EMBL/GenBank/DDBJ databases">
        <title>Draft genome sequence of Elsinoe australis.</title>
        <authorList>
            <person name="Cheng Q."/>
        </authorList>
    </citation>
    <scope>NUCLEOTIDE SEQUENCE [LARGE SCALE GENOMIC DNA]</scope>
    <source>
        <strain evidence="1 2">NL1</strain>
    </source>
</reference>
<sequence>MTVDEVSAQLQSELRRSVSEALSTRAPLLHHLNADSSWLLQIPRPKHAQALGGRFYFNILIDPWLSGGQSDVAKWFSQQFHAIPSAVPTIAAVEDLLRNVEFATSDLRQGRNQKPLAERDETFKDDTSFIDAIAISHEFTDHCHKETLLDINSDVPVVATQEAAKLIQSWKHFRSVQTTPSFGKEVLDWRAVSLTPLPDWVSICRIVTPGDALYYHSALLIAFNNGHDSKANSNGSDDESAEALIYTPHGIHAEDLKCLPLADPEVRTLAFLHGLHDINIAKKQQLNLGAHNGLKAQRILRAKYWIGTHDEVKKGGGLVSWFLNRKVINLQDALEEERKNSLLEKGDEAKHNKEDIASVNWAELGNGESRVLV</sequence>
<gene>
    <name evidence="1" type="ORF">B9Z65_7673</name>
</gene>
<evidence type="ECO:0000313" key="1">
    <source>
        <dbReference type="EMBL" id="PSK53867.1"/>
    </source>
</evidence>
<dbReference type="Proteomes" id="UP000243723">
    <property type="component" value="Unassembled WGS sequence"/>
</dbReference>
<dbReference type="PANTHER" id="PTHR36142">
    <property type="entry name" value="METALLO-HYDROLASE/OXIDOREDUCTASE SUPERFAMILY PROTEIN"/>
    <property type="match status" value="1"/>
</dbReference>
<protein>
    <submittedName>
        <fullName evidence="1">Uncharacterized protein</fullName>
    </submittedName>
</protein>
<keyword evidence="2" id="KW-1185">Reference proteome</keyword>
<dbReference type="AlphaFoldDB" id="A0A2P8A080"/>
<dbReference type="OrthoDB" id="9971601at2759"/>
<organism evidence="1 2">
    <name type="scientific">Elsinoe australis</name>
    <dbReference type="NCBI Taxonomy" id="40998"/>
    <lineage>
        <taxon>Eukaryota</taxon>
        <taxon>Fungi</taxon>
        <taxon>Dikarya</taxon>
        <taxon>Ascomycota</taxon>
        <taxon>Pezizomycotina</taxon>
        <taxon>Dothideomycetes</taxon>
        <taxon>Dothideomycetidae</taxon>
        <taxon>Myriangiales</taxon>
        <taxon>Elsinoaceae</taxon>
        <taxon>Elsinoe</taxon>
    </lineage>
</organism>
<dbReference type="EMBL" id="NHZQ01000087">
    <property type="protein sequence ID" value="PSK53867.1"/>
    <property type="molecule type" value="Genomic_DNA"/>
</dbReference>
<proteinExistence type="predicted"/>
<name>A0A2P8A080_9PEZI</name>
<dbReference type="Gene3D" id="3.60.15.10">
    <property type="entry name" value="Ribonuclease Z/Hydroxyacylglutathione hydrolase-like"/>
    <property type="match status" value="1"/>
</dbReference>
<accession>A0A2P8A080</accession>
<comment type="caution">
    <text evidence="1">The sequence shown here is derived from an EMBL/GenBank/DDBJ whole genome shotgun (WGS) entry which is preliminary data.</text>
</comment>
<dbReference type="PANTHER" id="PTHR36142:SF2">
    <property type="entry name" value="METALLO-HYDROLASE_OXIDOREDUCTASE SUPERFAMILY PROTEIN"/>
    <property type="match status" value="1"/>
</dbReference>
<dbReference type="STRING" id="40998.A0A2P8A080"/>
<evidence type="ECO:0000313" key="2">
    <source>
        <dbReference type="Proteomes" id="UP000243723"/>
    </source>
</evidence>
<dbReference type="InterPro" id="IPR036866">
    <property type="entry name" value="RibonucZ/Hydroxyglut_hydro"/>
</dbReference>
<dbReference type="SUPFAM" id="SSF56281">
    <property type="entry name" value="Metallo-hydrolase/oxidoreductase"/>
    <property type="match status" value="1"/>
</dbReference>